<dbReference type="Proteomes" id="UP000053328">
    <property type="component" value="Unassembled WGS sequence"/>
</dbReference>
<proteinExistence type="predicted"/>
<keyword evidence="3" id="KW-1185">Reference proteome</keyword>
<gene>
    <name evidence="2" type="ORF">PV08_01162</name>
</gene>
<feature type="region of interest" description="Disordered" evidence="1">
    <location>
        <begin position="1"/>
        <end position="108"/>
    </location>
</feature>
<evidence type="ECO:0000313" key="2">
    <source>
        <dbReference type="EMBL" id="KIW20587.1"/>
    </source>
</evidence>
<name>A0A0D2A749_9EURO</name>
<accession>A0A0D2A749</accession>
<evidence type="ECO:0000313" key="3">
    <source>
        <dbReference type="Proteomes" id="UP000053328"/>
    </source>
</evidence>
<organism evidence="2 3">
    <name type="scientific">Exophiala spinifera</name>
    <dbReference type="NCBI Taxonomy" id="91928"/>
    <lineage>
        <taxon>Eukaryota</taxon>
        <taxon>Fungi</taxon>
        <taxon>Dikarya</taxon>
        <taxon>Ascomycota</taxon>
        <taxon>Pezizomycotina</taxon>
        <taxon>Eurotiomycetes</taxon>
        <taxon>Chaetothyriomycetidae</taxon>
        <taxon>Chaetothyriales</taxon>
        <taxon>Herpotrichiellaceae</taxon>
        <taxon>Exophiala</taxon>
    </lineage>
</organism>
<protein>
    <submittedName>
        <fullName evidence="2">Uncharacterized protein</fullName>
    </submittedName>
</protein>
<dbReference type="OrthoDB" id="5278621at2759"/>
<dbReference type="VEuPathDB" id="FungiDB:PV08_01162"/>
<dbReference type="RefSeq" id="XP_016240803.1">
    <property type="nucleotide sequence ID" value="XM_016375527.1"/>
</dbReference>
<sequence length="108" mass="10849">MAPNFMKGQTDTSQYTGTKPDTPATDPNNNNYQNYNPASGDKKSSTGAPLLSSEGAVGKQFKPEGAIGSVGEAVGGPLASDGAIGKNFTPDGSVGGTINNMVGGPKKD</sequence>
<dbReference type="EMBL" id="KN847492">
    <property type="protein sequence ID" value="KIW20587.1"/>
    <property type="molecule type" value="Genomic_DNA"/>
</dbReference>
<dbReference type="AlphaFoldDB" id="A0A0D2A749"/>
<evidence type="ECO:0000256" key="1">
    <source>
        <dbReference type="SAM" id="MobiDB-lite"/>
    </source>
</evidence>
<dbReference type="HOGENOM" id="CLU_150138_0_0_1"/>
<feature type="compositionally biased region" description="Polar residues" evidence="1">
    <location>
        <begin position="7"/>
        <end position="19"/>
    </location>
</feature>
<reference evidence="2 3" key="1">
    <citation type="submission" date="2015-01" db="EMBL/GenBank/DDBJ databases">
        <title>The Genome Sequence of Exophiala spinifera CBS89968.</title>
        <authorList>
            <consortium name="The Broad Institute Genomics Platform"/>
            <person name="Cuomo C."/>
            <person name="de Hoog S."/>
            <person name="Gorbushina A."/>
            <person name="Stielow B."/>
            <person name="Teixiera M."/>
            <person name="Abouelleil A."/>
            <person name="Chapman S.B."/>
            <person name="Priest M."/>
            <person name="Young S.K."/>
            <person name="Wortman J."/>
            <person name="Nusbaum C."/>
            <person name="Birren B."/>
        </authorList>
    </citation>
    <scope>NUCLEOTIDE SEQUENCE [LARGE SCALE GENOMIC DNA]</scope>
    <source>
        <strain evidence="2 3">CBS 89968</strain>
    </source>
</reference>
<dbReference type="GeneID" id="27328245"/>